<dbReference type="Proteomes" id="UP000182101">
    <property type="component" value="Plasmid pAMCP48-600"/>
</dbReference>
<accession>A0AAC9JFA9</accession>
<dbReference type="RefSeq" id="WP_071960930.1">
    <property type="nucleotide sequence ID" value="NZ_CP018025.1"/>
</dbReference>
<name>A0AAC9JFA9_9ALTE</name>
<dbReference type="AlphaFoldDB" id="A0AAC9JFA9"/>
<gene>
    <name evidence="1" type="ORF">BM524_20635</name>
</gene>
<protein>
    <submittedName>
        <fullName evidence="1">Uncharacterized protein</fullName>
    </submittedName>
</protein>
<sequence>MTTINEDKMLYFSSREAGPRGYRGVHISYNDMQKTRSGYGQVARVLRDKGLVDSQGLPNKEGTVFTITPKGKLSLIARQVKHARQVKDEALISKREGQLVERVHQHFTPEQLNTVLFVLYSHPTINHSKEVMNDDELQVYSDLLTLGLVRYSKRDKGFTSDMPPNGKRLQKAVLESIDKRFPETTLNRYIEGRFISTFEKMPVLEVDIDSSNDKEFANALLEKGLIEKDVEDDSFIFYTLTEAGRVHLDREGATVKFDASKAKKTPGNDTPVDVENALVGVNIPRVFDPSQSLQDYVKQGTSLLIELAGEAVASQINELHWDGMHDMQCSLYEALSDIVDIEKAPAIKTENEREYDAFLLNVIERAKDVFARPPSSSDVEMVAKAILSNEGVVVPDKKLKQVIFDDNHKSVANRPSIR</sequence>
<proteinExistence type="predicted"/>
<keyword evidence="1" id="KW-0614">Plasmid</keyword>
<geneLocation type="plasmid" evidence="2">
    <name>pamcp48-600</name>
</geneLocation>
<dbReference type="EMBL" id="CP018025">
    <property type="protein sequence ID" value="APD92316.1"/>
    <property type="molecule type" value="Genomic_DNA"/>
</dbReference>
<reference evidence="1 2" key="1">
    <citation type="submission" date="2016-11" db="EMBL/GenBank/DDBJ databases">
        <title>Networking in microbes: conjugative elements and plasmids in the genus Alteromonas.</title>
        <authorList>
            <person name="Lopez-Perez M."/>
            <person name="Ramon-Marco N."/>
            <person name="Rodriguez-Valera F."/>
        </authorList>
    </citation>
    <scope>NUCLEOTIDE SEQUENCE [LARGE SCALE GENOMIC DNA]</scope>
    <source>
        <strain evidence="1 2">CP48</strain>
        <plasmid evidence="2">pamcp48-600</plasmid>
    </source>
</reference>
<organism evidence="1 2">
    <name type="scientific">Alteromonas mediterranea</name>
    <dbReference type="NCBI Taxonomy" id="314275"/>
    <lineage>
        <taxon>Bacteria</taxon>
        <taxon>Pseudomonadati</taxon>
        <taxon>Pseudomonadota</taxon>
        <taxon>Gammaproteobacteria</taxon>
        <taxon>Alteromonadales</taxon>
        <taxon>Alteromonadaceae</taxon>
        <taxon>Alteromonas/Salinimonas group</taxon>
        <taxon>Alteromonas</taxon>
    </lineage>
</organism>
<evidence type="ECO:0000313" key="1">
    <source>
        <dbReference type="EMBL" id="APD92316.1"/>
    </source>
</evidence>
<evidence type="ECO:0000313" key="2">
    <source>
        <dbReference type="Proteomes" id="UP000182101"/>
    </source>
</evidence>